<feature type="region of interest" description="Disordered" evidence="1">
    <location>
        <begin position="1077"/>
        <end position="1167"/>
    </location>
</feature>
<dbReference type="Proteomes" id="UP000308199">
    <property type="component" value="Unassembled WGS sequence"/>
</dbReference>
<protein>
    <submittedName>
        <fullName evidence="3">Uncharacterized protein</fullName>
    </submittedName>
</protein>
<keyword evidence="2" id="KW-1133">Transmembrane helix</keyword>
<proteinExistence type="predicted"/>
<feature type="compositionally biased region" description="Low complexity" evidence="1">
    <location>
        <begin position="1269"/>
        <end position="1285"/>
    </location>
</feature>
<feature type="transmembrane region" description="Helical" evidence="2">
    <location>
        <begin position="226"/>
        <end position="242"/>
    </location>
</feature>
<feature type="region of interest" description="Disordered" evidence="1">
    <location>
        <begin position="847"/>
        <end position="880"/>
    </location>
</feature>
<organism evidence="3 4">
    <name type="scientific">Phellinidium pouzarii</name>
    <dbReference type="NCBI Taxonomy" id="167371"/>
    <lineage>
        <taxon>Eukaryota</taxon>
        <taxon>Fungi</taxon>
        <taxon>Dikarya</taxon>
        <taxon>Basidiomycota</taxon>
        <taxon>Agaricomycotina</taxon>
        <taxon>Agaricomycetes</taxon>
        <taxon>Hymenochaetales</taxon>
        <taxon>Hymenochaetaceae</taxon>
        <taxon>Phellinidium</taxon>
    </lineage>
</organism>
<feature type="compositionally biased region" description="Polar residues" evidence="1">
    <location>
        <begin position="378"/>
        <end position="390"/>
    </location>
</feature>
<sequence>MPSVRDGTVCVDELASDVGEAFALGVEDIEVVKRVVHKFPEHVSRSEVFDDSDEVEVFDKIEVNDELEVVEGSVPSEMIMDDPHKSVVHGDGSGIDDELLRDVADVGVTERHNIPVHTNSSVPRIDRMPSVVLLENRNQPGPTTAMISLCFIVAPQASPSLFQPSHCTRRRRPLDDVRHSLIDFVSTAISSATTASTATSSPSFHPSAQTPLSSARVGAQAASRRFLFMGFALGSLVVMSGFRPLETSSISGFFALFELRSLFFAVVVFLVLLVLAYLTNPTETSFRAFLTEQAFRHHLSRLDDVDAQDEIDSLSSASRLDILSKRSSPKHRASDTYASPPLAFANRASVSLRTPKHIFRSLGILSIAAVVPQTPLNRSSINGTQRTDGNATREDKDEEPSAYASLISDSWFIGAFGMWFWAANLDGFWRVAGLVVNAEADGTVSGILEIKALDRSNEVDRTSSSGYRILSFMLSLLFTHLKRTFLAGSPFTSNGNINHGQRPSPKLRSRERFSQQQNSHSHNHRSQTPPPLPKSASLPLHTKRSATPLTPEKSQHNPHTHLNGLSFTASSTTSPLVQPPLSSVSENRSTSATSLSLPTSSTSPPSSSPSRSPSLLFASSPLITEILRQLTASQSALADLRTQLSDFHTTSASARTVLDEQLEKQRVQKRSDDASKGELKAQTKALEDQKRAAESARRDAEKRLKLACAERDSKFALSERLEREIDELHAQMEMQGAEIVSSGVEAGALASELAEQVEERRSEIREAEEEVAQLGARVREMEEKVAGEEQRLEHACAEAEVRKKQRNQRQVQMQMEEEKKLTNGAGMNVNDGTWHVLPHLQDIQAESRTSTLERTDIFPPSPATTSMPDSSLSIAPPEGQIRPHMSSLALPIPAANISTSGSFSIFDPDLNARSRARSHSRGFAPFSDMSSPGLLSPTGESLLPSSLYKSLGMGAAIESPVSPLIPAGMDVSRSFQSDDDIILDRDWLNSRNRCAGDVGQPLAFPSRISLGTETSPASPATSSRDFETREPLGIRERLSSLNMDAQRATFPARSSVSEVSSTAMEAVPSVVPNLTRRSGWFTSSKDKDAKAREKKGLNPDAKEFSLSKDKERTFSALLSRSRGGSHSGSGSSSTPSTASLSTPDSASLVDSPSSMSASATTPAAHTHGRATSSLLSLGSSWFGSSRAFAPTPLEREQLSLGRVLGGTPNASLDRLPGLPKTSPHQKPALPHAHPTTVLPRPWDSALGLGLGMGAGAIKTSFSPFEDEPVVGSPSASSSSPTDESVGAGSDGARSSVAYEHGHDQRTRTTYSL</sequence>
<comment type="caution">
    <text evidence="3">The sequence shown here is derived from an EMBL/GenBank/DDBJ whole genome shotgun (WGS) entry which is preliminary data.</text>
</comment>
<feature type="region of interest" description="Disordered" evidence="1">
    <location>
        <begin position="492"/>
        <end position="614"/>
    </location>
</feature>
<feature type="region of interest" description="Disordered" evidence="1">
    <location>
        <begin position="1204"/>
        <end position="1237"/>
    </location>
</feature>
<feature type="compositionally biased region" description="Polar residues" evidence="1">
    <location>
        <begin position="492"/>
        <end position="501"/>
    </location>
</feature>
<feature type="region of interest" description="Disordered" evidence="1">
    <location>
        <begin position="1006"/>
        <end position="1031"/>
    </location>
</feature>
<gene>
    <name evidence="3" type="ORF">EW145_g2800</name>
</gene>
<feature type="region of interest" description="Disordered" evidence="1">
    <location>
        <begin position="378"/>
        <end position="399"/>
    </location>
</feature>
<evidence type="ECO:0000256" key="2">
    <source>
        <dbReference type="SAM" id="Phobius"/>
    </source>
</evidence>
<keyword evidence="4" id="KW-1185">Reference proteome</keyword>
<feature type="compositionally biased region" description="Low complexity" evidence="1">
    <location>
        <begin position="1014"/>
        <end position="1023"/>
    </location>
</feature>
<dbReference type="PANTHER" id="PTHR24216:SF65">
    <property type="entry name" value="PAXILLIN-LIKE PROTEIN 1"/>
    <property type="match status" value="1"/>
</dbReference>
<evidence type="ECO:0000313" key="4">
    <source>
        <dbReference type="Proteomes" id="UP000308199"/>
    </source>
</evidence>
<dbReference type="EMBL" id="SGPK01000105">
    <property type="protein sequence ID" value="THH08304.1"/>
    <property type="molecule type" value="Genomic_DNA"/>
</dbReference>
<reference evidence="3 4" key="1">
    <citation type="submission" date="2019-02" db="EMBL/GenBank/DDBJ databases">
        <title>Genome sequencing of the rare red list fungi Phellinidium pouzarii.</title>
        <authorList>
            <person name="Buettner E."/>
            <person name="Kellner H."/>
        </authorList>
    </citation>
    <scope>NUCLEOTIDE SEQUENCE [LARGE SCALE GENOMIC DNA]</scope>
    <source>
        <strain evidence="3 4">DSM 108285</strain>
    </source>
</reference>
<evidence type="ECO:0000256" key="1">
    <source>
        <dbReference type="SAM" id="MobiDB-lite"/>
    </source>
</evidence>
<dbReference type="OrthoDB" id="2548929at2759"/>
<keyword evidence="2" id="KW-0812">Transmembrane</keyword>
<feature type="compositionally biased region" description="Polar residues" evidence="1">
    <location>
        <begin position="863"/>
        <end position="873"/>
    </location>
</feature>
<evidence type="ECO:0000313" key="3">
    <source>
        <dbReference type="EMBL" id="THH08304.1"/>
    </source>
</evidence>
<feature type="region of interest" description="Disordered" evidence="1">
    <location>
        <begin position="663"/>
        <end position="696"/>
    </location>
</feature>
<dbReference type="PANTHER" id="PTHR24216">
    <property type="entry name" value="PAXILLIN-RELATED"/>
    <property type="match status" value="1"/>
</dbReference>
<feature type="compositionally biased region" description="Low complexity" evidence="1">
    <location>
        <begin position="570"/>
        <end position="614"/>
    </location>
</feature>
<feature type="compositionally biased region" description="Basic and acidic residues" evidence="1">
    <location>
        <begin position="1084"/>
        <end position="1113"/>
    </location>
</feature>
<accession>A0A4S4L9P8</accession>
<feature type="transmembrane region" description="Helical" evidence="2">
    <location>
        <begin position="402"/>
        <end position="422"/>
    </location>
</feature>
<feature type="compositionally biased region" description="Low complexity" evidence="1">
    <location>
        <begin position="1115"/>
        <end position="1164"/>
    </location>
</feature>
<feature type="transmembrane region" description="Helical" evidence="2">
    <location>
        <begin position="262"/>
        <end position="279"/>
    </location>
</feature>
<keyword evidence="2" id="KW-0472">Membrane</keyword>
<feature type="region of interest" description="Disordered" evidence="1">
    <location>
        <begin position="1259"/>
        <end position="1312"/>
    </location>
</feature>
<name>A0A4S4L9P8_9AGAM</name>